<dbReference type="AlphaFoldDB" id="A0A381X881"/>
<dbReference type="InterPro" id="IPR050766">
    <property type="entry name" value="Bact_Lucif_Oxidored"/>
</dbReference>
<sequence>MPYGPLDLDYDQKYSSASLVLPNSYFNPKEGNKLYRRYLDELELADALGYDGVCVNEHHQTAYGLMPSPGVIAGALARTTTQAKIAVLGRALPLVNNPLTIAEEYAMIDNISGGRLISGFVRGIGVEYHATGVNPAFSLERFHEAHDLIIEAWTKIGPFPFEGDHYHFEYVNTWPRPFQQPHPPVWIPSQGSEETIRWASEPTRKYVYLNTYSPFEAVSTFFQMYRDIAEKEWNYEASGEQLGWAVPIYVGETDEIAHKEAKPHIEAFYNKFLRMTNQMLLPPGYTTLTSMKKIAEAKKEMLSGGREMSRLMDNRMFICGSPNTVQEILGECHDQVGLEHIVCTLQFGTLPHELTVKNLELFSKEVMPQLR</sequence>
<feature type="domain" description="Luciferase-like" evidence="1">
    <location>
        <begin position="35"/>
        <end position="334"/>
    </location>
</feature>
<evidence type="ECO:0000313" key="2">
    <source>
        <dbReference type="EMBL" id="SVA60691.1"/>
    </source>
</evidence>
<dbReference type="InterPro" id="IPR011251">
    <property type="entry name" value="Luciferase-like_dom"/>
</dbReference>
<name>A0A381X881_9ZZZZ</name>
<dbReference type="GO" id="GO:0016705">
    <property type="term" value="F:oxidoreductase activity, acting on paired donors, with incorporation or reduction of molecular oxygen"/>
    <property type="evidence" value="ECO:0007669"/>
    <property type="project" value="InterPro"/>
</dbReference>
<proteinExistence type="predicted"/>
<accession>A0A381X881</accession>
<dbReference type="Gene3D" id="3.20.20.30">
    <property type="entry name" value="Luciferase-like domain"/>
    <property type="match status" value="1"/>
</dbReference>
<dbReference type="EMBL" id="UINC01014179">
    <property type="protein sequence ID" value="SVA60691.1"/>
    <property type="molecule type" value="Genomic_DNA"/>
</dbReference>
<dbReference type="Pfam" id="PF00296">
    <property type="entry name" value="Bac_luciferase"/>
    <property type="match status" value="1"/>
</dbReference>
<protein>
    <recommendedName>
        <fullName evidence="1">Luciferase-like domain-containing protein</fullName>
    </recommendedName>
</protein>
<dbReference type="PANTHER" id="PTHR30137:SF6">
    <property type="entry name" value="LUCIFERASE-LIKE MONOOXYGENASE"/>
    <property type="match status" value="1"/>
</dbReference>
<dbReference type="InterPro" id="IPR036661">
    <property type="entry name" value="Luciferase-like_sf"/>
</dbReference>
<dbReference type="PANTHER" id="PTHR30137">
    <property type="entry name" value="LUCIFERASE-LIKE MONOOXYGENASE"/>
    <property type="match status" value="1"/>
</dbReference>
<organism evidence="2">
    <name type="scientific">marine metagenome</name>
    <dbReference type="NCBI Taxonomy" id="408172"/>
    <lineage>
        <taxon>unclassified sequences</taxon>
        <taxon>metagenomes</taxon>
        <taxon>ecological metagenomes</taxon>
    </lineage>
</organism>
<evidence type="ECO:0000259" key="1">
    <source>
        <dbReference type="Pfam" id="PF00296"/>
    </source>
</evidence>
<dbReference type="GO" id="GO:0005829">
    <property type="term" value="C:cytosol"/>
    <property type="evidence" value="ECO:0007669"/>
    <property type="project" value="TreeGrafter"/>
</dbReference>
<reference evidence="2" key="1">
    <citation type="submission" date="2018-05" db="EMBL/GenBank/DDBJ databases">
        <authorList>
            <person name="Lanie J.A."/>
            <person name="Ng W.-L."/>
            <person name="Kazmierczak K.M."/>
            <person name="Andrzejewski T.M."/>
            <person name="Davidsen T.M."/>
            <person name="Wayne K.J."/>
            <person name="Tettelin H."/>
            <person name="Glass J.I."/>
            <person name="Rusch D."/>
            <person name="Podicherti R."/>
            <person name="Tsui H.-C.T."/>
            <person name="Winkler M.E."/>
        </authorList>
    </citation>
    <scope>NUCLEOTIDE SEQUENCE</scope>
</reference>
<gene>
    <name evidence="2" type="ORF">METZ01_LOCUS113545</name>
</gene>
<dbReference type="SUPFAM" id="SSF51679">
    <property type="entry name" value="Bacterial luciferase-like"/>
    <property type="match status" value="1"/>
</dbReference>